<dbReference type="InterPro" id="IPR012354">
    <property type="entry name" value="Esterase_lipase"/>
</dbReference>
<accession>A0A024P3K7</accession>
<dbReference type="Pfam" id="PF12697">
    <property type="entry name" value="Abhydrolase_6"/>
    <property type="match status" value="1"/>
</dbReference>
<organism evidence="5 6">
    <name type="scientific">Halobacillus karajensis</name>
    <dbReference type="NCBI Taxonomy" id="195088"/>
    <lineage>
        <taxon>Bacteria</taxon>
        <taxon>Bacillati</taxon>
        <taxon>Bacillota</taxon>
        <taxon>Bacilli</taxon>
        <taxon>Bacillales</taxon>
        <taxon>Bacillaceae</taxon>
        <taxon>Halobacillus</taxon>
    </lineage>
</organism>
<feature type="binding site" evidence="2">
    <location>
        <position position="95"/>
    </location>
    <ligand>
        <name>substrate</name>
    </ligand>
</feature>
<comment type="caution">
    <text evidence="5">The sequence shown here is derived from an EMBL/GenBank/DDBJ whole genome shotgun (WGS) entry which is preliminary data.</text>
</comment>
<reference evidence="6" key="1">
    <citation type="submission" date="2014-03" db="EMBL/GenBank/DDBJ databases">
        <authorList>
            <person name="Urmite Genomes U."/>
        </authorList>
    </citation>
    <scope>NUCLEOTIDE SEQUENCE [LARGE SCALE GENOMIC DNA]</scope>
    <source>
        <strain evidence="6">HD-03</strain>
    </source>
</reference>
<dbReference type="InterPro" id="IPR051044">
    <property type="entry name" value="MAG_DAG_Lipase"/>
</dbReference>
<feature type="active site" description="Charge relay system" evidence="1">
    <location>
        <position position="190"/>
    </location>
</feature>
<dbReference type="SUPFAM" id="SSF53474">
    <property type="entry name" value="alpha/beta-Hydrolases"/>
    <property type="match status" value="1"/>
</dbReference>
<protein>
    <submittedName>
        <fullName evidence="5">Thermostable monoacylglycerol lipase</fullName>
    </submittedName>
</protein>
<evidence type="ECO:0000313" key="5">
    <source>
        <dbReference type="EMBL" id="CDQ22466.1"/>
    </source>
</evidence>
<dbReference type="InterPro" id="IPR000073">
    <property type="entry name" value="AB_hydrolase_1"/>
</dbReference>
<evidence type="ECO:0000256" key="3">
    <source>
        <dbReference type="PIRSR" id="PIRSR017388-3"/>
    </source>
</evidence>
<gene>
    <name evidence="5" type="ORF">BN983_00675</name>
</gene>
<feature type="active site" description="Charge relay system" evidence="1">
    <location>
        <position position="220"/>
    </location>
</feature>
<reference evidence="5 6" key="2">
    <citation type="submission" date="2014-05" db="EMBL/GenBank/DDBJ databases">
        <title>Draft genome sequence of Halobacillus karajensis HK-03.</title>
        <authorList>
            <person name="Khelaifia S."/>
            <person name="Croce O."/>
            <person name="Lagier J.C."/>
            <person name="Raoult D."/>
        </authorList>
    </citation>
    <scope>NUCLEOTIDE SEQUENCE [LARGE SCALE GENOMIC DNA]</scope>
    <source>
        <strain evidence="5 6">HD-03</strain>
    </source>
</reference>
<name>A0A024P3K7_9BACI</name>
<feature type="active site" description="Nucleophile" evidence="1">
    <location>
        <position position="94"/>
    </location>
</feature>
<proteinExistence type="predicted"/>
<feature type="domain" description="AB hydrolase-1" evidence="4">
    <location>
        <begin position="21"/>
        <end position="229"/>
    </location>
</feature>
<evidence type="ECO:0000313" key="6">
    <source>
        <dbReference type="Proteomes" id="UP000028868"/>
    </source>
</evidence>
<dbReference type="InterPro" id="IPR029058">
    <property type="entry name" value="AB_hydrolase_fold"/>
</dbReference>
<evidence type="ECO:0000256" key="1">
    <source>
        <dbReference type="PIRSR" id="PIRSR017388-1"/>
    </source>
</evidence>
<evidence type="ECO:0000256" key="2">
    <source>
        <dbReference type="PIRSR" id="PIRSR017388-2"/>
    </source>
</evidence>
<dbReference type="EMBL" id="CCDI010000001">
    <property type="protein sequence ID" value="CDQ22466.1"/>
    <property type="molecule type" value="Genomic_DNA"/>
</dbReference>
<dbReference type="PIRSF" id="PIRSF017388">
    <property type="entry name" value="Esterase_lipase"/>
    <property type="match status" value="1"/>
</dbReference>
<dbReference type="ESTHER" id="9baci-a0a024p3k7">
    <property type="family name" value="CarbLipBact_2"/>
</dbReference>
<keyword evidence="6" id="KW-1185">Reference proteome</keyword>
<feature type="binding site" evidence="2">
    <location>
        <position position="26"/>
    </location>
    <ligand>
        <name>substrate</name>
    </ligand>
</feature>
<dbReference type="PANTHER" id="PTHR11614">
    <property type="entry name" value="PHOSPHOLIPASE-RELATED"/>
    <property type="match status" value="1"/>
</dbReference>
<dbReference type="AlphaFoldDB" id="A0A024P3K7"/>
<dbReference type="RefSeq" id="WP_035505799.1">
    <property type="nucleotide sequence ID" value="NZ_CCDH010000002.1"/>
</dbReference>
<dbReference type="Gene3D" id="3.40.50.1820">
    <property type="entry name" value="alpha/beta hydrolase"/>
    <property type="match status" value="1"/>
</dbReference>
<dbReference type="GO" id="GO:0052689">
    <property type="term" value="F:carboxylic ester hydrolase activity"/>
    <property type="evidence" value="ECO:0007669"/>
    <property type="project" value="InterPro"/>
</dbReference>
<dbReference type="Proteomes" id="UP000028868">
    <property type="component" value="Unassembled WGS sequence"/>
</dbReference>
<feature type="site" description="Important for substrate specificity" evidence="3">
    <location>
        <position position="139"/>
    </location>
</feature>
<evidence type="ECO:0000259" key="4">
    <source>
        <dbReference type="Pfam" id="PF12697"/>
    </source>
</evidence>
<sequence>MEKVLNGAEEIRFEGNKVGILISHGFTGTTQSIKPLAEAYARGGYTVYCPRLKGHGTTPEDMETTSYQDWIASVESAYEWLLERCKKVFVVGLSMGGTLALYMASQYKRIAGVIPINAAIDIPALANRTDAEGRFIAAIGSDIKDPETVELAYERTPVRSIGELVSLMDKVKQRLDEIHCPILIFVSDEDHVVPPHNSEVIFESVFSEHKELIHLENSYHVATLDQDKEMIMERSLEFFEMYTNTK</sequence>